<sequence>MAGQDRDLPYRRRDLIDTRRPKRRRSRSASPTPVPVKMARAFHGESATRKPPDYALHRHSPGDAELRRLVDGHRIPNSIFDRLEARWIELKDEASRNAREASKSAARGLEIGKRCNQIHDLKAEIDKKAGVIRTLQERIGEAGKLREEKSDLEEFIETQSQLIDIGTSALRDQRMKVGRLEGEVRELRSKNSELETEVGSLQDIVDQLGEADGEELVGLALEAQARRTLNMVQGLQREVAEKDAREGRRVGEVASLEMQVLEKGRRATAAEQKQLEQARFIEELKKERNGARTRAEEAENIAEEEGKLIKRLLDLE</sequence>
<comment type="caution">
    <text evidence="3">The sequence shown here is derived from an EMBL/GenBank/DDBJ whole genome shotgun (WGS) entry which is preliminary data.</text>
</comment>
<dbReference type="Proteomes" id="UP000073492">
    <property type="component" value="Unassembled WGS sequence"/>
</dbReference>
<evidence type="ECO:0000256" key="2">
    <source>
        <dbReference type="SAM" id="MobiDB-lite"/>
    </source>
</evidence>
<dbReference type="AlphaFoldDB" id="A0A139I952"/>
<keyword evidence="4" id="KW-1185">Reference proteome</keyword>
<feature type="compositionally biased region" description="Basic and acidic residues" evidence="2">
    <location>
        <begin position="1"/>
        <end position="19"/>
    </location>
</feature>
<name>A0A139I952_9PEZI</name>
<gene>
    <name evidence="3" type="ORF">AC579_7002</name>
</gene>
<organism evidence="3 4">
    <name type="scientific">Pseudocercospora musae</name>
    <dbReference type="NCBI Taxonomy" id="113226"/>
    <lineage>
        <taxon>Eukaryota</taxon>
        <taxon>Fungi</taxon>
        <taxon>Dikarya</taxon>
        <taxon>Ascomycota</taxon>
        <taxon>Pezizomycotina</taxon>
        <taxon>Dothideomycetes</taxon>
        <taxon>Dothideomycetidae</taxon>
        <taxon>Mycosphaerellales</taxon>
        <taxon>Mycosphaerellaceae</taxon>
        <taxon>Pseudocercospora</taxon>
    </lineage>
</organism>
<keyword evidence="1" id="KW-0175">Coiled coil</keyword>
<reference evidence="3 4" key="1">
    <citation type="submission" date="2015-07" db="EMBL/GenBank/DDBJ databases">
        <title>Comparative genomics of the Sigatoka disease complex on banana suggests a link between parallel evolutionary changes in Pseudocercospora fijiensis and Pseudocercospora eumusae and increased virulence on the banana host.</title>
        <authorList>
            <person name="Chang T.-C."/>
            <person name="Salvucci A."/>
            <person name="Crous P.W."/>
            <person name="Stergiopoulos I."/>
        </authorList>
    </citation>
    <scope>NUCLEOTIDE SEQUENCE [LARGE SCALE GENOMIC DNA]</scope>
    <source>
        <strain evidence="3 4">CBS 116634</strain>
    </source>
</reference>
<feature type="region of interest" description="Disordered" evidence="2">
    <location>
        <begin position="1"/>
        <end position="56"/>
    </location>
</feature>
<protein>
    <submittedName>
        <fullName evidence="3">Uncharacterized protein</fullName>
    </submittedName>
</protein>
<feature type="compositionally biased region" description="Basic and acidic residues" evidence="2">
    <location>
        <begin position="42"/>
        <end position="56"/>
    </location>
</feature>
<evidence type="ECO:0000313" key="3">
    <source>
        <dbReference type="EMBL" id="KXT11253.1"/>
    </source>
</evidence>
<evidence type="ECO:0000313" key="4">
    <source>
        <dbReference type="Proteomes" id="UP000073492"/>
    </source>
</evidence>
<feature type="coiled-coil region" evidence="1">
    <location>
        <begin position="170"/>
        <end position="204"/>
    </location>
</feature>
<dbReference type="EMBL" id="LFZO01000213">
    <property type="protein sequence ID" value="KXT11253.1"/>
    <property type="molecule type" value="Genomic_DNA"/>
</dbReference>
<proteinExistence type="predicted"/>
<accession>A0A139I952</accession>
<dbReference type="OrthoDB" id="3648836at2759"/>
<evidence type="ECO:0000256" key="1">
    <source>
        <dbReference type="SAM" id="Coils"/>
    </source>
</evidence>